<feature type="chain" id="PRO_5008628343" description="ER membrane protein complex subunit 10" evidence="2">
    <location>
        <begin position="21"/>
        <end position="221"/>
    </location>
</feature>
<reference evidence="3" key="3">
    <citation type="submission" date="2016-07" db="EMBL/GenBank/DDBJ databases">
        <title>Evolution of pathogenesis and genome organization in the Tremellales.</title>
        <authorList>
            <person name="Cuomo C."/>
            <person name="Litvintseva A."/>
            <person name="Heitman J."/>
            <person name="Chen Y."/>
            <person name="Sun S."/>
            <person name="Springer D."/>
            <person name="Dromer F."/>
            <person name="Young S."/>
            <person name="Zeng Q."/>
            <person name="Chapman S."/>
            <person name="Gujja S."/>
            <person name="Saif S."/>
            <person name="Birren B."/>
        </authorList>
    </citation>
    <scope>NUCLEOTIDE SEQUENCE</scope>
    <source>
        <strain evidence="3">CBS 10737</strain>
    </source>
</reference>
<sequence>MRLSILGIPALLLLSSVTNADETTIYKLHHRFLPHPSPQSPLAYQPLGNVKIHDNSYNFIVTSENTNDGIEQTDNGKGWYQVGVQLGENDLSEEWLITSTRSCYLYSTLPKIEIHLSSSSIPTSISILPLSNKGCHSNLTQSIKLPTSNQLLVEFSKSSHRTTSPNLAPPPTVDPSTGSPAPPEEEKSFMQKYWMYIVGIALFFAIQMGPDDPKGGSATAK</sequence>
<organism evidence="3">
    <name type="scientific">Kwoniella pini CBS 10737</name>
    <dbReference type="NCBI Taxonomy" id="1296096"/>
    <lineage>
        <taxon>Eukaryota</taxon>
        <taxon>Fungi</taxon>
        <taxon>Dikarya</taxon>
        <taxon>Basidiomycota</taxon>
        <taxon>Agaricomycotina</taxon>
        <taxon>Tremellomycetes</taxon>
        <taxon>Tremellales</taxon>
        <taxon>Cryptococcaceae</taxon>
        <taxon>Kwoniella</taxon>
    </lineage>
</organism>
<gene>
    <name evidence="3" type="ORF">I206_04000</name>
    <name evidence="4" type="ORF">I206_104419</name>
</gene>
<dbReference type="EMBL" id="CP144523">
    <property type="protein sequence ID" value="WWC70468.1"/>
    <property type="molecule type" value="Genomic_DNA"/>
</dbReference>
<reference evidence="3" key="1">
    <citation type="submission" date="2013-07" db="EMBL/GenBank/DDBJ databases">
        <title>The Genome Sequence of Cryptococcus pinus CBS10737.</title>
        <authorList>
            <consortium name="The Broad Institute Genome Sequencing Platform"/>
            <person name="Cuomo C."/>
            <person name="Litvintseva A."/>
            <person name="Chen Y."/>
            <person name="Heitman J."/>
            <person name="Sun S."/>
            <person name="Springer D."/>
            <person name="Dromer F."/>
            <person name="Young S.K."/>
            <person name="Zeng Q."/>
            <person name="Gargeya S."/>
            <person name="Fitzgerald M."/>
            <person name="Abouelleil A."/>
            <person name="Alvarado L."/>
            <person name="Berlin A.M."/>
            <person name="Chapman S.B."/>
            <person name="Dewar J."/>
            <person name="Goldberg J."/>
            <person name="Griggs A."/>
            <person name="Gujja S."/>
            <person name="Hansen M."/>
            <person name="Howarth C."/>
            <person name="Imamovic A."/>
            <person name="Larimer J."/>
            <person name="McCowan C."/>
            <person name="Murphy C."/>
            <person name="Pearson M."/>
            <person name="Priest M."/>
            <person name="Roberts A."/>
            <person name="Saif S."/>
            <person name="Shea T."/>
            <person name="Sykes S."/>
            <person name="Wortman J."/>
            <person name="Nusbaum C."/>
            <person name="Birren B."/>
        </authorList>
    </citation>
    <scope>NUCLEOTIDE SEQUENCE [LARGE SCALE GENOMIC DNA]</scope>
    <source>
        <strain evidence="3">CBS 10737</strain>
    </source>
</reference>
<keyword evidence="5" id="KW-1185">Reference proteome</keyword>
<dbReference type="RefSeq" id="XP_019010698.1">
    <property type="nucleotide sequence ID" value="XM_019155740.1"/>
</dbReference>
<keyword evidence="2" id="KW-0732">Signal</keyword>
<reference evidence="4" key="2">
    <citation type="submission" date="2013-07" db="EMBL/GenBank/DDBJ databases">
        <authorList>
            <consortium name="The Broad Institute Genome Sequencing Platform"/>
            <person name="Cuomo C."/>
            <person name="Litvintseva A."/>
            <person name="Chen Y."/>
            <person name="Heitman J."/>
            <person name="Sun S."/>
            <person name="Springer D."/>
            <person name="Dromer F."/>
            <person name="Young S.K."/>
            <person name="Zeng Q."/>
            <person name="Gargeya S."/>
            <person name="Fitzgerald M."/>
            <person name="Abouelleil A."/>
            <person name="Alvarado L."/>
            <person name="Berlin A.M."/>
            <person name="Chapman S.B."/>
            <person name="Dewar J."/>
            <person name="Goldberg J."/>
            <person name="Griggs A."/>
            <person name="Gujja S."/>
            <person name="Hansen M."/>
            <person name="Howarth C."/>
            <person name="Imamovic A."/>
            <person name="Larimer J."/>
            <person name="McCowan C."/>
            <person name="Murphy C."/>
            <person name="Pearson M."/>
            <person name="Priest M."/>
            <person name="Roberts A."/>
            <person name="Saif S."/>
            <person name="Shea T."/>
            <person name="Sykes S."/>
            <person name="Wortman J."/>
            <person name="Nusbaum C."/>
            <person name="Birren B."/>
        </authorList>
    </citation>
    <scope>NUCLEOTIDE SEQUENCE</scope>
    <source>
        <strain evidence="4">CBS 10737</strain>
    </source>
</reference>
<evidence type="ECO:0000313" key="5">
    <source>
        <dbReference type="Proteomes" id="UP000094020"/>
    </source>
</evidence>
<evidence type="ECO:0000313" key="4">
    <source>
        <dbReference type="EMBL" id="WWC70468.1"/>
    </source>
</evidence>
<protein>
    <recommendedName>
        <fullName evidence="6">ER membrane protein complex subunit 10</fullName>
    </recommendedName>
</protein>
<evidence type="ECO:0000313" key="3">
    <source>
        <dbReference type="EMBL" id="OCF49479.1"/>
    </source>
</evidence>
<dbReference type="KEGG" id="kpin:30172369"/>
<name>A0A1B9I1R7_9TREE</name>
<evidence type="ECO:0008006" key="6">
    <source>
        <dbReference type="Google" id="ProtNLM"/>
    </source>
</evidence>
<proteinExistence type="predicted"/>
<dbReference type="EMBL" id="KI894011">
    <property type="protein sequence ID" value="OCF49479.1"/>
    <property type="molecule type" value="Genomic_DNA"/>
</dbReference>
<dbReference type="Proteomes" id="UP000094020">
    <property type="component" value="Chromosome 5"/>
</dbReference>
<evidence type="ECO:0000256" key="1">
    <source>
        <dbReference type="SAM" id="MobiDB-lite"/>
    </source>
</evidence>
<dbReference type="CDD" id="cd22209">
    <property type="entry name" value="EMC10"/>
    <property type="match status" value="1"/>
</dbReference>
<evidence type="ECO:0000256" key="2">
    <source>
        <dbReference type="SAM" id="SignalP"/>
    </source>
</evidence>
<feature type="signal peptide" evidence="2">
    <location>
        <begin position="1"/>
        <end position="20"/>
    </location>
</feature>
<dbReference type="AlphaFoldDB" id="A0A1B9I1R7"/>
<dbReference type="Pfam" id="PF21203">
    <property type="entry name" value="ECM10"/>
    <property type="match status" value="1"/>
</dbReference>
<dbReference type="GeneID" id="30172369"/>
<feature type="region of interest" description="Disordered" evidence="1">
    <location>
        <begin position="159"/>
        <end position="185"/>
    </location>
</feature>
<accession>A0A1B9I1R7</accession>
<dbReference type="STRING" id="1296096.A0A1B9I1R7"/>
<dbReference type="OrthoDB" id="1894652at2759"/>
<reference evidence="4" key="4">
    <citation type="submission" date="2024-02" db="EMBL/GenBank/DDBJ databases">
        <title>Comparative genomics of Cryptococcus and Kwoniella reveals pathogenesis evolution and contrasting modes of karyotype evolution via chromosome fusion or intercentromeric recombination.</title>
        <authorList>
            <person name="Coelho M.A."/>
            <person name="David-Palma M."/>
            <person name="Shea T."/>
            <person name="Bowers K."/>
            <person name="McGinley-Smith S."/>
            <person name="Mohammad A.W."/>
            <person name="Gnirke A."/>
            <person name="Yurkov A.M."/>
            <person name="Nowrousian M."/>
            <person name="Sun S."/>
            <person name="Cuomo C.A."/>
            <person name="Heitman J."/>
        </authorList>
    </citation>
    <scope>NUCLEOTIDE SEQUENCE</scope>
    <source>
        <strain evidence="4">CBS 10737</strain>
    </source>
</reference>